<dbReference type="SUPFAM" id="SSF50939">
    <property type="entry name" value="Sialidases"/>
    <property type="match status" value="1"/>
</dbReference>
<dbReference type="RefSeq" id="WP_147717809.1">
    <property type="nucleotide sequence ID" value="NZ_SAYE01000009.1"/>
</dbReference>
<accession>A0A5C8FNI4</accession>
<dbReference type="Proteomes" id="UP000322307">
    <property type="component" value="Unassembled WGS sequence"/>
</dbReference>
<name>A0A5C8FNI4_9SPIR</name>
<evidence type="ECO:0000256" key="2">
    <source>
        <dbReference type="ARBA" id="ARBA00009348"/>
    </source>
</evidence>
<dbReference type="GO" id="GO:0006689">
    <property type="term" value="P:ganglioside catabolic process"/>
    <property type="evidence" value="ECO:0007669"/>
    <property type="project" value="TreeGrafter"/>
</dbReference>
<protein>
    <recommendedName>
        <fullName evidence="3">exo-alpha-sialidase</fullName>
        <ecNumber evidence="3">3.2.1.18</ecNumber>
    </recommendedName>
</protein>
<proteinExistence type="inferred from homology"/>
<dbReference type="CDD" id="cd15482">
    <property type="entry name" value="Sialidase_non-viral"/>
    <property type="match status" value="1"/>
</dbReference>
<dbReference type="InterPro" id="IPR026856">
    <property type="entry name" value="Sialidase_fam"/>
</dbReference>
<sequence length="463" mass="50627">MNSKKLFLFACMLILALSCKDNSYSPGGESDGNNGGSSGGAGGGSGGGQEIGGGYILPQGSLSQEEQKKIYDPNINTTTLFKRVAGAKEHYRIPAIIVTSNNVIITANDIRQNSTKDLGQAGQGPIDVVVRRSEDLGKSWGPNIKVGQGATTKENSYGDAFLVNCHNGDVILGVVTYGGFVGQPAGKTVLYRSSDDGKTWVSNTALEVPTGAKAAFAASGQAVTLRYGPNAGKQNLLFTYIARRTDNNQLANIIAFSQDDGRNWTFSQPSPGDNLLDETKSIELSDGRVMLNHRRGVSVGQRQWSLANYPYTSWTKQGIDPEIDDPGNNADLARYEFNGYPIKDKNYILFINANIKKNNTWFQNRKNHYVSLTKNEFRNGNGTQTGKYAYRKQLVNGGESLYSGYPAITVLPDGTIATLTEETTQNLQDQYDIVFRRFNLYWLSGGAEYVDYDKDPLFQTKNN</sequence>
<feature type="signal peptide" evidence="5">
    <location>
        <begin position="1"/>
        <end position="23"/>
    </location>
</feature>
<dbReference type="PANTHER" id="PTHR10628:SF30">
    <property type="entry name" value="EXO-ALPHA-SIALIDASE"/>
    <property type="match status" value="1"/>
</dbReference>
<dbReference type="EC" id="3.2.1.18" evidence="3"/>
<feature type="domain" description="Sialidase" evidence="6">
    <location>
        <begin position="124"/>
        <end position="321"/>
    </location>
</feature>
<comment type="catalytic activity">
    <reaction evidence="1">
        <text>Hydrolysis of alpha-(2-&gt;3)-, alpha-(2-&gt;6)-, alpha-(2-&gt;8)- glycosidic linkages of terminal sialic acid residues in oligosaccharides, glycoproteins, glycolipids, colominic acid and synthetic substrates.</text>
        <dbReference type="EC" id="3.2.1.18"/>
    </reaction>
</comment>
<dbReference type="AlphaFoldDB" id="A0A5C8FNI4"/>
<dbReference type="PANTHER" id="PTHR10628">
    <property type="entry name" value="SIALIDASE"/>
    <property type="match status" value="1"/>
</dbReference>
<feature type="chain" id="PRO_5023011105" description="exo-alpha-sialidase" evidence="5">
    <location>
        <begin position="24"/>
        <end position="463"/>
    </location>
</feature>
<feature type="region of interest" description="Disordered" evidence="4">
    <location>
        <begin position="25"/>
        <end position="58"/>
    </location>
</feature>
<dbReference type="InterPro" id="IPR036278">
    <property type="entry name" value="Sialidase_sf"/>
</dbReference>
<organism evidence="7 8">
    <name type="scientific">Brachyspira aalborgi</name>
    <dbReference type="NCBI Taxonomy" id="29522"/>
    <lineage>
        <taxon>Bacteria</taxon>
        <taxon>Pseudomonadati</taxon>
        <taxon>Spirochaetota</taxon>
        <taxon>Spirochaetia</taxon>
        <taxon>Brachyspirales</taxon>
        <taxon>Brachyspiraceae</taxon>
        <taxon>Brachyspira</taxon>
    </lineage>
</organism>
<dbReference type="GO" id="GO:0009313">
    <property type="term" value="P:oligosaccharide catabolic process"/>
    <property type="evidence" value="ECO:0007669"/>
    <property type="project" value="TreeGrafter"/>
</dbReference>
<dbReference type="PROSITE" id="PS51257">
    <property type="entry name" value="PROKAR_LIPOPROTEIN"/>
    <property type="match status" value="1"/>
</dbReference>
<dbReference type="GO" id="GO:0016020">
    <property type="term" value="C:membrane"/>
    <property type="evidence" value="ECO:0007669"/>
    <property type="project" value="TreeGrafter"/>
</dbReference>
<dbReference type="Pfam" id="PF13088">
    <property type="entry name" value="BNR_2"/>
    <property type="match status" value="1"/>
</dbReference>
<comment type="similarity">
    <text evidence="2">Belongs to the glycosyl hydrolase 33 family.</text>
</comment>
<evidence type="ECO:0000259" key="6">
    <source>
        <dbReference type="Pfam" id="PF13088"/>
    </source>
</evidence>
<keyword evidence="5" id="KW-0732">Signal</keyword>
<evidence type="ECO:0000256" key="4">
    <source>
        <dbReference type="SAM" id="MobiDB-lite"/>
    </source>
</evidence>
<comment type="caution">
    <text evidence="7">The sequence shown here is derived from an EMBL/GenBank/DDBJ whole genome shotgun (WGS) entry which is preliminary data.</text>
</comment>
<evidence type="ECO:0000313" key="8">
    <source>
        <dbReference type="Proteomes" id="UP000322307"/>
    </source>
</evidence>
<dbReference type="InterPro" id="IPR011040">
    <property type="entry name" value="Sialidase"/>
</dbReference>
<dbReference type="GO" id="GO:0005737">
    <property type="term" value="C:cytoplasm"/>
    <property type="evidence" value="ECO:0007669"/>
    <property type="project" value="TreeGrafter"/>
</dbReference>
<evidence type="ECO:0000313" key="7">
    <source>
        <dbReference type="EMBL" id="TXJ51155.1"/>
    </source>
</evidence>
<feature type="compositionally biased region" description="Gly residues" evidence="4">
    <location>
        <begin position="29"/>
        <end position="55"/>
    </location>
</feature>
<reference evidence="7 8" key="1">
    <citation type="journal article" date="1992" name="Lakartidningen">
        <title>[Penicillin V and not amoxicillin is the first choice preparation in acute otitis].</title>
        <authorList>
            <person name="Kamme C."/>
            <person name="Lundgren K."/>
            <person name="Prellner K."/>
        </authorList>
    </citation>
    <scope>NUCLEOTIDE SEQUENCE [LARGE SCALE GENOMIC DNA]</scope>
    <source>
        <strain evidence="7 8">PC3939II</strain>
    </source>
</reference>
<gene>
    <name evidence="7" type="ORF">EPJ84_04605</name>
</gene>
<dbReference type="Gene3D" id="2.120.10.10">
    <property type="match status" value="1"/>
</dbReference>
<evidence type="ECO:0000256" key="1">
    <source>
        <dbReference type="ARBA" id="ARBA00000427"/>
    </source>
</evidence>
<evidence type="ECO:0000256" key="5">
    <source>
        <dbReference type="SAM" id="SignalP"/>
    </source>
</evidence>
<dbReference type="EMBL" id="SAYE01000009">
    <property type="protein sequence ID" value="TXJ51155.1"/>
    <property type="molecule type" value="Genomic_DNA"/>
</dbReference>
<dbReference type="GO" id="GO:0004308">
    <property type="term" value="F:exo-alpha-sialidase activity"/>
    <property type="evidence" value="ECO:0007669"/>
    <property type="project" value="UniProtKB-EC"/>
</dbReference>
<evidence type="ECO:0000256" key="3">
    <source>
        <dbReference type="ARBA" id="ARBA00012733"/>
    </source>
</evidence>